<dbReference type="Pfam" id="PF00169">
    <property type="entry name" value="PH"/>
    <property type="match status" value="1"/>
</dbReference>
<dbReference type="Pfam" id="PF00621">
    <property type="entry name" value="RhoGEF"/>
    <property type="match status" value="1"/>
</dbReference>
<dbReference type="PANTHER" id="PTHR12673">
    <property type="entry name" value="FACIOGENITAL DYSPLASIA PROTEIN"/>
    <property type="match status" value="1"/>
</dbReference>
<keyword evidence="4" id="KW-1185">Reference proteome</keyword>
<accession>A0A8C9G677</accession>
<dbReference type="SMART" id="SM00325">
    <property type="entry name" value="RhoGEF"/>
    <property type="match status" value="1"/>
</dbReference>
<dbReference type="GO" id="GO:0005085">
    <property type="term" value="F:guanyl-nucleotide exchange factor activity"/>
    <property type="evidence" value="ECO:0007669"/>
    <property type="project" value="InterPro"/>
</dbReference>
<evidence type="ECO:0000259" key="2">
    <source>
        <dbReference type="PROSITE" id="PS50010"/>
    </source>
</evidence>
<evidence type="ECO:0000313" key="3">
    <source>
        <dbReference type="Ensembl" id="ENSPSTP00000025782.1"/>
    </source>
</evidence>
<dbReference type="PANTHER" id="PTHR12673:SF159">
    <property type="entry name" value="LD03170P"/>
    <property type="match status" value="1"/>
</dbReference>
<dbReference type="Gene3D" id="1.20.900.10">
    <property type="entry name" value="Dbl homology (DH) domain"/>
    <property type="match status" value="1"/>
</dbReference>
<dbReference type="GO" id="GO:0005737">
    <property type="term" value="C:cytoplasm"/>
    <property type="evidence" value="ECO:0007669"/>
    <property type="project" value="TreeGrafter"/>
</dbReference>
<evidence type="ECO:0000313" key="4">
    <source>
        <dbReference type="Proteomes" id="UP000694428"/>
    </source>
</evidence>
<dbReference type="SUPFAM" id="SSF48065">
    <property type="entry name" value="DBL homology domain (DH-domain)"/>
    <property type="match status" value="1"/>
</dbReference>
<dbReference type="AlphaFoldDB" id="A0A8C9G677"/>
<dbReference type="InterPro" id="IPR000219">
    <property type="entry name" value="DH_dom"/>
</dbReference>
<dbReference type="InterPro" id="IPR001849">
    <property type="entry name" value="PH_domain"/>
</dbReference>
<reference evidence="3" key="1">
    <citation type="submission" date="2025-08" db="UniProtKB">
        <authorList>
            <consortium name="Ensembl"/>
        </authorList>
    </citation>
    <scope>IDENTIFICATION</scope>
</reference>
<dbReference type="Gene3D" id="2.30.29.30">
    <property type="entry name" value="Pleckstrin-homology domain (PH domain)/Phosphotyrosine-binding domain (PTB)"/>
    <property type="match status" value="1"/>
</dbReference>
<reference evidence="3" key="2">
    <citation type="submission" date="2025-09" db="UniProtKB">
        <authorList>
            <consortium name="Ensembl"/>
        </authorList>
    </citation>
    <scope>IDENTIFICATION</scope>
</reference>
<dbReference type="SUPFAM" id="SSF50729">
    <property type="entry name" value="PH domain-like"/>
    <property type="match status" value="1"/>
</dbReference>
<dbReference type="Proteomes" id="UP000694428">
    <property type="component" value="Unplaced"/>
</dbReference>
<dbReference type="SMART" id="SM00233">
    <property type="entry name" value="PH"/>
    <property type="match status" value="1"/>
</dbReference>
<feature type="domain" description="DH" evidence="2">
    <location>
        <begin position="230"/>
        <end position="416"/>
    </location>
</feature>
<protein>
    <recommendedName>
        <fullName evidence="5">Ras-specific guanine nucleotide-releasing factor 2</fullName>
    </recommendedName>
</protein>
<dbReference type="CDD" id="cd00160">
    <property type="entry name" value="RhoGEF"/>
    <property type="match status" value="1"/>
</dbReference>
<organism evidence="3 4">
    <name type="scientific">Pavo cristatus</name>
    <name type="common">Indian peafowl</name>
    <name type="synonym">Blue peafowl</name>
    <dbReference type="NCBI Taxonomy" id="9049"/>
    <lineage>
        <taxon>Eukaryota</taxon>
        <taxon>Metazoa</taxon>
        <taxon>Chordata</taxon>
        <taxon>Craniata</taxon>
        <taxon>Vertebrata</taxon>
        <taxon>Euteleostomi</taxon>
        <taxon>Archelosauria</taxon>
        <taxon>Archosauria</taxon>
        <taxon>Dinosauria</taxon>
        <taxon>Saurischia</taxon>
        <taxon>Theropoda</taxon>
        <taxon>Coelurosauria</taxon>
        <taxon>Aves</taxon>
        <taxon>Neognathae</taxon>
        <taxon>Galloanserae</taxon>
        <taxon>Galliformes</taxon>
        <taxon>Phasianidae</taxon>
        <taxon>Phasianinae</taxon>
        <taxon>Pavo</taxon>
    </lineage>
</organism>
<dbReference type="PROSITE" id="PS50010">
    <property type="entry name" value="DH_2"/>
    <property type="match status" value="1"/>
</dbReference>
<name>A0A8C9G677_PAVCR</name>
<evidence type="ECO:0008006" key="5">
    <source>
        <dbReference type="Google" id="ProtNLM"/>
    </source>
</evidence>
<evidence type="ECO:0000259" key="1">
    <source>
        <dbReference type="PROSITE" id="PS50003"/>
    </source>
</evidence>
<dbReference type="InterPro" id="IPR011993">
    <property type="entry name" value="PH-like_dom_sf"/>
</dbReference>
<proteinExistence type="predicted"/>
<dbReference type="InterPro" id="IPR035899">
    <property type="entry name" value="DBL_dom_sf"/>
</dbReference>
<feature type="domain" description="PH" evidence="1">
    <location>
        <begin position="22"/>
        <end position="203"/>
    </location>
</feature>
<sequence>MQKSVRYNEGHALYLALLARKEGTKRGYLSKRTAEANRWHEKWFALYQNVLFYFESEQSARPAGIYMLEGCSCERAPAPKGAAAGSAKDAALDKQVTGGSDYKLPTEFSCITVNNIFTELILFLSSYSDILIEREVLMQKYIHLVQIVETEKIAANQLRHQLEDQDTEIERLKSEVCDKVINTFHKNVAEYDWWCKKVRSVFMRGWLCRRKWKTIVQDYICSPHAESMRKRNQIVFNMVEAESEYVHQLYVLVNCFLRPLRMAASSKKPPISHDDVSSIFLNSETIMFLHEIFHQGLKARIANWPTLILADLFDILLPMLNIYQEFVRNHQYSLQVLANCKQNRDFDKLLKQYEANPACEGRMLETFLTYPMFQVVSVHFFHSLFLMVMHDEVSDTENIRKNLAIERTIVEGCDILLDTSQTFIRQGTMKNSSVVMVNHPWDSIIH</sequence>
<dbReference type="Ensembl" id="ENSPSTT00000027118.1">
    <property type="protein sequence ID" value="ENSPSTP00000025782.1"/>
    <property type="gene ID" value="ENSPSTG00000018955.1"/>
</dbReference>
<dbReference type="PROSITE" id="PS50003">
    <property type="entry name" value="PH_DOMAIN"/>
    <property type="match status" value="1"/>
</dbReference>
<dbReference type="InterPro" id="IPR051092">
    <property type="entry name" value="FYVE_RhoGEF_PH"/>
</dbReference>